<dbReference type="Pfam" id="PF00367">
    <property type="entry name" value="PTS_EIIB"/>
    <property type="match status" value="1"/>
</dbReference>
<dbReference type="InterPro" id="IPR036878">
    <property type="entry name" value="Glu_permease_IIB"/>
</dbReference>
<evidence type="ECO:0000256" key="11">
    <source>
        <dbReference type="PROSITE-ProRule" id="PRU00421"/>
    </source>
</evidence>
<keyword evidence="10 12" id="KW-0472">Membrane</keyword>
<evidence type="ECO:0000256" key="9">
    <source>
        <dbReference type="ARBA" id="ARBA00022989"/>
    </source>
</evidence>
<dbReference type="PANTHER" id="PTHR30009">
    <property type="entry name" value="CYTOCHROME C-TYPE SYNTHESIS PROTEIN AND PTS TRANSMEMBRANE COMPONENT"/>
    <property type="match status" value="1"/>
</dbReference>
<dbReference type="GO" id="GO:0008982">
    <property type="term" value="F:protein-N(PI)-phosphohistidine-sugar phosphotransferase activity"/>
    <property type="evidence" value="ECO:0007669"/>
    <property type="project" value="InterPro"/>
</dbReference>
<keyword evidence="5" id="KW-0808">Transferase</keyword>
<dbReference type="PATRIC" id="fig|1232189.3.peg.3814"/>
<proteinExistence type="predicted"/>
<dbReference type="GO" id="GO:0090563">
    <property type="term" value="F:protein-phosphocysteine-sugar phosphotransferase activity"/>
    <property type="evidence" value="ECO:0007669"/>
    <property type="project" value="TreeGrafter"/>
</dbReference>
<dbReference type="GO" id="GO:0005886">
    <property type="term" value="C:plasma membrane"/>
    <property type="evidence" value="ECO:0007669"/>
    <property type="project" value="UniProtKB-SubCell"/>
</dbReference>
<evidence type="ECO:0000256" key="8">
    <source>
        <dbReference type="ARBA" id="ARBA00022777"/>
    </source>
</evidence>
<feature type="transmembrane region" description="Helical" evidence="12">
    <location>
        <begin position="173"/>
        <end position="196"/>
    </location>
</feature>
<dbReference type="InterPro" id="IPR013013">
    <property type="entry name" value="PTS_EIIC_1"/>
</dbReference>
<accession>M1ZNP1</accession>
<feature type="domain" description="PTS EIIC type-1" evidence="14">
    <location>
        <begin position="6"/>
        <end position="416"/>
    </location>
</feature>
<evidence type="ECO:0000256" key="4">
    <source>
        <dbReference type="ARBA" id="ARBA00022597"/>
    </source>
</evidence>
<feature type="active site" description="Phosphocysteine intermediate; for EIIB activity" evidence="11">
    <location>
        <position position="452"/>
    </location>
</feature>
<dbReference type="Pfam" id="PF02378">
    <property type="entry name" value="PTS_EIIC"/>
    <property type="match status" value="1"/>
</dbReference>
<dbReference type="CDD" id="cd00212">
    <property type="entry name" value="PTS_IIB_glc"/>
    <property type="match status" value="1"/>
</dbReference>
<feature type="transmembrane region" description="Helical" evidence="12">
    <location>
        <begin position="93"/>
        <end position="114"/>
    </location>
</feature>
<evidence type="ECO:0000256" key="6">
    <source>
        <dbReference type="ARBA" id="ARBA00022683"/>
    </source>
</evidence>
<feature type="transmembrane region" description="Helical" evidence="12">
    <location>
        <begin position="56"/>
        <end position="86"/>
    </location>
</feature>
<keyword evidence="8" id="KW-0418">Kinase</keyword>
<dbReference type="AlphaFoldDB" id="M1ZNP1"/>
<dbReference type="InterPro" id="IPR018113">
    <property type="entry name" value="PTrfase_EIIB_Cys"/>
</dbReference>
<organism evidence="15 16">
    <name type="scientific">Clostridium botulinum CFSAN001627</name>
    <dbReference type="NCBI Taxonomy" id="1232189"/>
    <lineage>
        <taxon>Bacteria</taxon>
        <taxon>Bacillati</taxon>
        <taxon>Bacillota</taxon>
        <taxon>Clostridia</taxon>
        <taxon>Eubacteriales</taxon>
        <taxon>Clostridiaceae</taxon>
        <taxon>Clostridium</taxon>
    </lineage>
</organism>
<dbReference type="InterPro" id="IPR003352">
    <property type="entry name" value="PTS_EIIC"/>
</dbReference>
<evidence type="ECO:0000256" key="5">
    <source>
        <dbReference type="ARBA" id="ARBA00022679"/>
    </source>
</evidence>
<dbReference type="GO" id="GO:0016301">
    <property type="term" value="F:kinase activity"/>
    <property type="evidence" value="ECO:0007669"/>
    <property type="project" value="UniProtKB-KW"/>
</dbReference>
<dbReference type="GO" id="GO:0009401">
    <property type="term" value="P:phosphoenolpyruvate-dependent sugar phosphotransferase system"/>
    <property type="evidence" value="ECO:0007669"/>
    <property type="project" value="UniProtKB-KW"/>
</dbReference>
<evidence type="ECO:0000313" key="15">
    <source>
        <dbReference type="EMBL" id="EKN38053.1"/>
    </source>
</evidence>
<evidence type="ECO:0000259" key="14">
    <source>
        <dbReference type="PROSITE" id="PS51103"/>
    </source>
</evidence>
<feature type="domain" description="PTS EIIB type-1" evidence="13">
    <location>
        <begin position="430"/>
        <end position="508"/>
    </location>
</feature>
<dbReference type="PANTHER" id="PTHR30009:SF24">
    <property type="entry name" value="PTS SYSTEM, IIBC COMPONENT"/>
    <property type="match status" value="1"/>
</dbReference>
<evidence type="ECO:0000313" key="16">
    <source>
        <dbReference type="Proteomes" id="UP000011944"/>
    </source>
</evidence>
<keyword evidence="2" id="KW-0813">Transport</keyword>
<keyword evidence="6" id="KW-0598">Phosphotransferase system</keyword>
<evidence type="ECO:0000256" key="7">
    <source>
        <dbReference type="ARBA" id="ARBA00022692"/>
    </source>
</evidence>
<name>M1ZNP1_CLOBO</name>
<feature type="transmembrane region" description="Helical" evidence="12">
    <location>
        <begin position="134"/>
        <end position="152"/>
    </location>
</feature>
<evidence type="ECO:0000256" key="2">
    <source>
        <dbReference type="ARBA" id="ARBA00022448"/>
    </source>
</evidence>
<evidence type="ECO:0000256" key="12">
    <source>
        <dbReference type="SAM" id="Phobius"/>
    </source>
</evidence>
<sequence>MYEQKNKIMDFFSALGRSLMLPIATLAAAGLILGLSSALLKPQIQAALPFLQNSVGVYVLTLIKTITATVFGMIPVLFAICIAFGLAKEEKEIAAFAGFIGYYTFLLSASIIINSGAFNFASLKMSNILGIEKTIEMGAFAGILTGILTSMLHNKFYKIDFPIAIAFYGGKRFVAIVVIGAMTLLGQVMPFVWVPISSGINSLGSLIASSGHTGVFLFGFLERILIPTGLHHVLNGVFRTTSVGGVYQGVEGCLNIFLQFFDKVDISQLKQFTAFLGQGKMPFMMFGLPAAAYAIYKTSPDNKKPKVKALMVAGIAASIVSGITEPLEFSFMFIAPQLFLFHAIMGGISFGILSLLGVAIGNTGGGIIDFLIYGVLVPGSRWYIVILVGIVFAVIYYMVFKWYFTNKNISIDVNEDVEEEDSSKSSSGKTNLAVKIINGLGGIDNIVAVNNCISRLRVDIKDMSLVNEDLLKKTGSMGIVKPSSTHIHVIYGPKVEKVAKQVKEAMKY</sequence>
<dbReference type="PROSITE" id="PS51103">
    <property type="entry name" value="PTS_EIIC_TYPE_1"/>
    <property type="match status" value="1"/>
</dbReference>
<reference evidence="15 16" key="1">
    <citation type="submission" date="2012-10" db="EMBL/GenBank/DDBJ databases">
        <authorList>
            <person name="Strain E.A."/>
            <person name="Brown E."/>
            <person name="Allard M.W."/>
            <person name="Gonzalez-Escalona N."/>
            <person name="Timme R."/>
        </authorList>
    </citation>
    <scope>NUCLEOTIDE SEQUENCE [LARGE SCALE GENOMIC DNA]</scope>
    <source>
        <strain evidence="15 16">CFSAN001627</strain>
    </source>
</reference>
<dbReference type="InterPro" id="IPR050429">
    <property type="entry name" value="PTS_Glucose_EIICBA"/>
</dbReference>
<dbReference type="Proteomes" id="UP000011944">
    <property type="component" value="Unassembled WGS sequence"/>
</dbReference>
<reference evidence="15 16" key="2">
    <citation type="submission" date="2013-03" db="EMBL/GenBank/DDBJ databases">
        <title>Diversity in Clostridium botulinum.</title>
        <authorList>
            <person name="Timme R.E."/>
            <person name="Allard M."/>
            <person name="Luo Y."/>
            <person name="Strain E."/>
            <person name="Gonzalez-Escalona N."/>
            <person name="Brown E."/>
        </authorList>
    </citation>
    <scope>NUCLEOTIDE SEQUENCE [LARGE SCALE GENOMIC DNA]</scope>
    <source>
        <strain evidence="15 16">CFSAN001627</strain>
    </source>
</reference>
<dbReference type="Gene3D" id="3.30.1360.60">
    <property type="entry name" value="Glucose permease domain IIB"/>
    <property type="match status" value="1"/>
</dbReference>
<dbReference type="EMBL" id="AMXI01001562">
    <property type="protein sequence ID" value="EKN38053.1"/>
    <property type="molecule type" value="Genomic_DNA"/>
</dbReference>
<feature type="transmembrane region" description="Helical" evidence="12">
    <location>
        <begin position="382"/>
        <end position="400"/>
    </location>
</feature>
<keyword evidence="4" id="KW-0762">Sugar transport</keyword>
<dbReference type="InterPro" id="IPR001996">
    <property type="entry name" value="PTS_IIB_1"/>
</dbReference>
<evidence type="ECO:0000259" key="13">
    <source>
        <dbReference type="PROSITE" id="PS51098"/>
    </source>
</evidence>
<feature type="transmembrane region" description="Helical" evidence="12">
    <location>
        <begin position="307"/>
        <end position="323"/>
    </location>
</feature>
<keyword evidence="3" id="KW-1003">Cell membrane</keyword>
<feature type="transmembrane region" description="Helical" evidence="12">
    <location>
        <begin position="202"/>
        <end position="221"/>
    </location>
</feature>
<dbReference type="SUPFAM" id="SSF55604">
    <property type="entry name" value="Glucose permease domain IIB"/>
    <property type="match status" value="1"/>
</dbReference>
<comment type="caution">
    <text evidence="15">The sequence shown here is derived from an EMBL/GenBank/DDBJ whole genome shotgun (WGS) entry which is preliminary data.</text>
</comment>
<protein>
    <submittedName>
        <fullName evidence="15">PTS system maltose/glucose-specific transporter subunit IIBC</fullName>
    </submittedName>
</protein>
<dbReference type="PROSITE" id="PS51098">
    <property type="entry name" value="PTS_EIIB_TYPE_1"/>
    <property type="match status" value="1"/>
</dbReference>
<evidence type="ECO:0000256" key="1">
    <source>
        <dbReference type="ARBA" id="ARBA00004651"/>
    </source>
</evidence>
<dbReference type="NCBIfam" id="TIGR00826">
    <property type="entry name" value="EIIB_glc"/>
    <property type="match status" value="1"/>
</dbReference>
<gene>
    <name evidence="15" type="ORF">CFSAN001627_24466</name>
</gene>
<comment type="subcellular location">
    <subcellularLocation>
        <location evidence="1">Cell membrane</location>
        <topology evidence="1">Multi-pass membrane protein</topology>
    </subcellularLocation>
</comment>
<keyword evidence="7 12" id="KW-0812">Transmembrane</keyword>
<evidence type="ECO:0000256" key="10">
    <source>
        <dbReference type="ARBA" id="ARBA00023136"/>
    </source>
</evidence>
<keyword evidence="9 12" id="KW-1133">Transmembrane helix</keyword>
<evidence type="ECO:0000256" key="3">
    <source>
        <dbReference type="ARBA" id="ARBA00022475"/>
    </source>
</evidence>